<gene>
    <name evidence="2" type="ORF">BMW23_0571</name>
</gene>
<keyword evidence="1" id="KW-0472">Membrane</keyword>
<dbReference type="EMBL" id="MF782455">
    <property type="protein sequence ID" value="ATZ80618.1"/>
    <property type="molecule type" value="Genomic_DNA"/>
</dbReference>
<name>A0A2H4UUM9_9VIRU</name>
<dbReference type="Proteomes" id="UP000240325">
    <property type="component" value="Segment"/>
</dbReference>
<keyword evidence="3" id="KW-1185">Reference proteome</keyword>
<evidence type="ECO:0008006" key="4">
    <source>
        <dbReference type="Google" id="ProtNLM"/>
    </source>
</evidence>
<organism evidence="2">
    <name type="scientific">Bodo saltans virus</name>
    <dbReference type="NCBI Taxonomy" id="2024608"/>
    <lineage>
        <taxon>Viruses</taxon>
        <taxon>Varidnaviria</taxon>
        <taxon>Bamfordvirae</taxon>
        <taxon>Nucleocytoviricota</taxon>
        <taxon>Megaviricetes</taxon>
        <taxon>Imitervirales</taxon>
        <taxon>Mimiviridae</taxon>
        <taxon>Klosneuvirinae</taxon>
        <taxon>Theiavirus</taxon>
        <taxon>Theiavirus salishense</taxon>
    </lineage>
</organism>
<reference evidence="2" key="1">
    <citation type="journal article" date="2017" name="Elife">
        <title>The kinetoplastid-infecting Bodo saltans virus (BsV), a window into the most abundant giant viruses in the sea.</title>
        <authorList>
            <person name="Deeg C.M."/>
            <person name="Chow C.-E.T."/>
            <person name="Suttle C.A."/>
        </authorList>
    </citation>
    <scope>NUCLEOTIDE SEQUENCE</scope>
    <source>
        <strain evidence="2">NG1</strain>
    </source>
</reference>
<evidence type="ECO:0000313" key="2">
    <source>
        <dbReference type="EMBL" id="ATZ80618.1"/>
    </source>
</evidence>
<keyword evidence="1" id="KW-1133">Transmembrane helix</keyword>
<keyword evidence="1" id="KW-0812">Transmembrane</keyword>
<evidence type="ECO:0000313" key="3">
    <source>
        <dbReference type="Proteomes" id="UP000240325"/>
    </source>
</evidence>
<protein>
    <recommendedName>
        <fullName evidence="4">Transmembrane protein</fullName>
    </recommendedName>
</protein>
<sequence length="142" mass="16788">MSNKDFDLQQFNTQFDSYKKFEKKKNKEKENNKLQLLNEEANSNNSLLDKPLFGLFIGIKDTWFSIFDDIINKKVSADTFFINDRLFYIGFTIVILSLLLYMMNSIFGDDNIESEKTDITKEINQQGVIIEKHYIYTNEKKI</sequence>
<evidence type="ECO:0000256" key="1">
    <source>
        <dbReference type="SAM" id="Phobius"/>
    </source>
</evidence>
<accession>A0A2H4UUM9</accession>
<proteinExistence type="predicted"/>
<feature type="transmembrane region" description="Helical" evidence="1">
    <location>
        <begin position="86"/>
        <end position="107"/>
    </location>
</feature>